<keyword evidence="3" id="KW-1185">Reference proteome</keyword>
<dbReference type="Proteomes" id="UP000189940">
    <property type="component" value="Unassembled WGS sequence"/>
</dbReference>
<evidence type="ECO:0000313" key="2">
    <source>
        <dbReference type="EMBL" id="OPH84391.1"/>
    </source>
</evidence>
<feature type="region of interest" description="Disordered" evidence="1">
    <location>
        <begin position="1"/>
        <end position="21"/>
    </location>
</feature>
<evidence type="ECO:0000256" key="1">
    <source>
        <dbReference type="SAM" id="MobiDB-lite"/>
    </source>
</evidence>
<dbReference type="AlphaFoldDB" id="A0A1V4I2D4"/>
<dbReference type="EMBL" id="MWPQ01000005">
    <property type="protein sequence ID" value="OPH84391.1"/>
    <property type="molecule type" value="Genomic_DNA"/>
</dbReference>
<comment type="caution">
    <text evidence="2">The sequence shown here is derived from an EMBL/GenBank/DDBJ whole genome shotgun (WGS) entry which is preliminary data.</text>
</comment>
<gene>
    <name evidence="2" type="ORF">B2M20_02575</name>
</gene>
<protein>
    <submittedName>
        <fullName evidence="2">Uncharacterized protein</fullName>
    </submittedName>
</protein>
<accession>A0A1V4I2D4</accession>
<organism evidence="2 3">
    <name type="scientific">Nitrobacter vulgaris</name>
    <dbReference type="NCBI Taxonomy" id="29421"/>
    <lineage>
        <taxon>Bacteria</taxon>
        <taxon>Pseudomonadati</taxon>
        <taxon>Pseudomonadota</taxon>
        <taxon>Alphaproteobacteria</taxon>
        <taxon>Hyphomicrobiales</taxon>
        <taxon>Nitrobacteraceae</taxon>
        <taxon>Nitrobacter</taxon>
    </lineage>
</organism>
<feature type="compositionally biased region" description="Polar residues" evidence="1">
    <location>
        <begin position="1"/>
        <end position="16"/>
    </location>
</feature>
<dbReference type="RefSeq" id="WP_079445529.1">
    <property type="nucleotide sequence ID" value="NZ_JAVDPZ010000045.1"/>
</dbReference>
<name>A0A1V4I2D4_NITVU</name>
<proteinExistence type="predicted"/>
<sequence length="91" mass="10193">MQQVSNDNAGTHSETVATAPPRKNADVLAKVLLDIKLMLDIEKVLAEELTLEMPLRRRPVHDQILKIIEEAHTVSAAEGIQAGFRNRQRLK</sequence>
<evidence type="ECO:0000313" key="3">
    <source>
        <dbReference type="Proteomes" id="UP000189940"/>
    </source>
</evidence>
<reference evidence="2 3" key="1">
    <citation type="submission" date="2017-02" db="EMBL/GenBank/DDBJ databases">
        <title>Genome sequence of the nitrite-oxidizing bacterium Nitrobacter vulgaris strain Ab1.</title>
        <authorList>
            <person name="Mellbye B.L."/>
            <person name="Davis E.W."/>
            <person name="Spieck E."/>
            <person name="Chang J.H."/>
            <person name="Bottomley P.J."/>
            <person name="Sayavedra-Soto L.A."/>
        </authorList>
    </citation>
    <scope>NUCLEOTIDE SEQUENCE [LARGE SCALE GENOMIC DNA]</scope>
    <source>
        <strain evidence="2 3">Ab1</strain>
    </source>
</reference>